<keyword evidence="2" id="KW-1185">Reference proteome</keyword>
<dbReference type="AlphaFoldDB" id="A0ABD0UCJ8"/>
<accession>A0ABD0UCJ8</accession>
<comment type="caution">
    <text evidence="1">The sequence shown here is derived from an EMBL/GenBank/DDBJ whole genome shotgun (WGS) entry which is preliminary data.</text>
</comment>
<dbReference type="EMBL" id="JANQDX010000016">
    <property type="protein sequence ID" value="KAL0910534.1"/>
    <property type="molecule type" value="Genomic_DNA"/>
</dbReference>
<dbReference type="Proteomes" id="UP001552299">
    <property type="component" value="Unassembled WGS sequence"/>
</dbReference>
<name>A0ABD0UCJ8_DENTH</name>
<protein>
    <submittedName>
        <fullName evidence="1">Uncharacterized protein</fullName>
    </submittedName>
</protein>
<reference evidence="1 2" key="1">
    <citation type="journal article" date="2024" name="Plant Biotechnol. J.">
        <title>Dendrobium thyrsiflorum genome and its molecular insights into genes involved in important horticultural traits.</title>
        <authorList>
            <person name="Chen B."/>
            <person name="Wang J.Y."/>
            <person name="Zheng P.J."/>
            <person name="Li K.L."/>
            <person name="Liang Y.M."/>
            <person name="Chen X.F."/>
            <person name="Zhang C."/>
            <person name="Zhao X."/>
            <person name="He X."/>
            <person name="Zhang G.Q."/>
            <person name="Liu Z.J."/>
            <person name="Xu Q."/>
        </authorList>
    </citation>
    <scope>NUCLEOTIDE SEQUENCE [LARGE SCALE GENOMIC DNA]</scope>
    <source>
        <strain evidence="1">GZMU011</strain>
    </source>
</reference>
<sequence>MDSFIHVWVKREGLSNDMGKQQTCSFLAHDLAYQIGIRECVSGPRSGFLVANFCSNLPCRPQKPAVWTKIWVLLADFYSDLPW</sequence>
<proteinExistence type="predicted"/>
<gene>
    <name evidence="1" type="ORF">M5K25_021527</name>
</gene>
<evidence type="ECO:0000313" key="1">
    <source>
        <dbReference type="EMBL" id="KAL0910534.1"/>
    </source>
</evidence>
<evidence type="ECO:0000313" key="2">
    <source>
        <dbReference type="Proteomes" id="UP001552299"/>
    </source>
</evidence>
<organism evidence="1 2">
    <name type="scientific">Dendrobium thyrsiflorum</name>
    <name type="common">Pinecone-like raceme dendrobium</name>
    <name type="synonym">Orchid</name>
    <dbReference type="NCBI Taxonomy" id="117978"/>
    <lineage>
        <taxon>Eukaryota</taxon>
        <taxon>Viridiplantae</taxon>
        <taxon>Streptophyta</taxon>
        <taxon>Embryophyta</taxon>
        <taxon>Tracheophyta</taxon>
        <taxon>Spermatophyta</taxon>
        <taxon>Magnoliopsida</taxon>
        <taxon>Liliopsida</taxon>
        <taxon>Asparagales</taxon>
        <taxon>Orchidaceae</taxon>
        <taxon>Epidendroideae</taxon>
        <taxon>Malaxideae</taxon>
        <taxon>Dendrobiinae</taxon>
        <taxon>Dendrobium</taxon>
    </lineage>
</organism>